<keyword evidence="6 8" id="KW-0472">Membrane</keyword>
<feature type="transmembrane region" description="Helical" evidence="8">
    <location>
        <begin position="198"/>
        <end position="222"/>
    </location>
</feature>
<feature type="transmembrane region" description="Helical" evidence="8">
    <location>
        <begin position="160"/>
        <end position="186"/>
    </location>
</feature>
<evidence type="ECO:0000256" key="6">
    <source>
        <dbReference type="ARBA" id="ARBA00023136"/>
    </source>
</evidence>
<evidence type="ECO:0000256" key="7">
    <source>
        <dbReference type="ARBA" id="ARBA00023315"/>
    </source>
</evidence>
<name>A0A8S9GGA3_BRACR</name>
<dbReference type="SUPFAM" id="SSF141562">
    <property type="entry name" value="At5g01610-like"/>
    <property type="match status" value="1"/>
</dbReference>
<organism evidence="10 11">
    <name type="scientific">Brassica cretica</name>
    <name type="common">Mustard</name>
    <dbReference type="NCBI Taxonomy" id="69181"/>
    <lineage>
        <taxon>Eukaryota</taxon>
        <taxon>Viridiplantae</taxon>
        <taxon>Streptophyta</taxon>
        <taxon>Embryophyta</taxon>
        <taxon>Tracheophyta</taxon>
        <taxon>Spermatophyta</taxon>
        <taxon>Magnoliopsida</taxon>
        <taxon>eudicotyledons</taxon>
        <taxon>Gunneridae</taxon>
        <taxon>Pentapetalae</taxon>
        <taxon>rosids</taxon>
        <taxon>malvids</taxon>
        <taxon>Brassicales</taxon>
        <taxon>Brassicaceae</taxon>
        <taxon>Brassiceae</taxon>
        <taxon>Brassica</taxon>
    </lineage>
</organism>
<evidence type="ECO:0000256" key="4">
    <source>
        <dbReference type="ARBA" id="ARBA00022692"/>
    </source>
</evidence>
<dbReference type="Pfam" id="PF01529">
    <property type="entry name" value="DHHC"/>
    <property type="match status" value="1"/>
</dbReference>
<keyword evidence="7 8" id="KW-0012">Acyltransferase</keyword>
<gene>
    <name evidence="10" type="ORF">F2Q68_00029777</name>
</gene>
<evidence type="ECO:0000256" key="5">
    <source>
        <dbReference type="ARBA" id="ARBA00022989"/>
    </source>
</evidence>
<keyword evidence="3 8" id="KW-0808">Transferase</keyword>
<comment type="subcellular location">
    <subcellularLocation>
        <location evidence="1">Endomembrane system</location>
        <topology evidence="1">Multi-pass membrane protein</topology>
    </subcellularLocation>
</comment>
<dbReference type="EMBL" id="QGKW02002005">
    <property type="protein sequence ID" value="KAF2543417.1"/>
    <property type="molecule type" value="Genomic_DNA"/>
</dbReference>
<dbReference type="PANTHER" id="PTHR12246">
    <property type="entry name" value="PALMITOYLTRANSFERASE ZDHHC16"/>
    <property type="match status" value="1"/>
</dbReference>
<feature type="transmembrane region" description="Helical" evidence="8">
    <location>
        <begin position="52"/>
        <end position="72"/>
    </location>
</feature>
<comment type="catalytic activity">
    <reaction evidence="8">
        <text>L-cysteinyl-[protein] + hexadecanoyl-CoA = S-hexadecanoyl-L-cysteinyl-[protein] + CoA</text>
        <dbReference type="Rhea" id="RHEA:36683"/>
        <dbReference type="Rhea" id="RHEA-COMP:10131"/>
        <dbReference type="Rhea" id="RHEA-COMP:11032"/>
        <dbReference type="ChEBI" id="CHEBI:29950"/>
        <dbReference type="ChEBI" id="CHEBI:57287"/>
        <dbReference type="ChEBI" id="CHEBI:57379"/>
        <dbReference type="ChEBI" id="CHEBI:74151"/>
        <dbReference type="EC" id="2.3.1.225"/>
    </reaction>
</comment>
<evidence type="ECO:0000256" key="8">
    <source>
        <dbReference type="RuleBase" id="RU079119"/>
    </source>
</evidence>
<accession>A0A8S9GGA3</accession>
<dbReference type="InterPro" id="IPR039859">
    <property type="entry name" value="PFA4/ZDH16/20/ERF2-like"/>
</dbReference>
<dbReference type="Pfam" id="PF04398">
    <property type="entry name" value="DUF538"/>
    <property type="match status" value="1"/>
</dbReference>
<comment type="similarity">
    <text evidence="2 8">Belongs to the DHHC palmitoyltransferase family.</text>
</comment>
<comment type="domain">
    <text evidence="8">The DHHC domain is required for palmitoyltransferase activity.</text>
</comment>
<evidence type="ECO:0000256" key="2">
    <source>
        <dbReference type="ARBA" id="ARBA00008574"/>
    </source>
</evidence>
<evidence type="ECO:0000256" key="1">
    <source>
        <dbReference type="ARBA" id="ARBA00004127"/>
    </source>
</evidence>
<keyword evidence="4 8" id="KW-0812">Transmembrane</keyword>
<reference evidence="10" key="1">
    <citation type="submission" date="2019-12" db="EMBL/GenBank/DDBJ databases">
        <title>Genome sequencing and annotation of Brassica cretica.</title>
        <authorList>
            <person name="Studholme D.J."/>
            <person name="Sarris P.F."/>
        </authorList>
    </citation>
    <scope>NUCLEOTIDE SEQUENCE</scope>
    <source>
        <strain evidence="10">PFS-001/15</strain>
        <tissue evidence="10">Leaf</tissue>
    </source>
</reference>
<dbReference type="GO" id="GO:0012505">
    <property type="term" value="C:endomembrane system"/>
    <property type="evidence" value="ECO:0007669"/>
    <property type="project" value="UniProtKB-SubCell"/>
</dbReference>
<protein>
    <recommendedName>
        <fullName evidence="8">S-acyltransferase</fullName>
        <ecNumber evidence="8">2.3.1.225</ecNumber>
    </recommendedName>
    <alternativeName>
        <fullName evidence="8">Palmitoyltransferase</fullName>
    </alternativeName>
</protein>
<dbReference type="PROSITE" id="PS50216">
    <property type="entry name" value="DHHC"/>
    <property type="match status" value="1"/>
</dbReference>
<comment type="caution">
    <text evidence="10">The sequence shown here is derived from an EMBL/GenBank/DDBJ whole genome shotgun (WGS) entry which is preliminary data.</text>
</comment>
<feature type="domain" description="Palmitoyltransferase DHHC" evidence="9">
    <location>
        <begin position="115"/>
        <end position="240"/>
    </location>
</feature>
<dbReference type="InterPro" id="IPR007493">
    <property type="entry name" value="DUF538"/>
</dbReference>
<evidence type="ECO:0000313" key="11">
    <source>
        <dbReference type="Proteomes" id="UP000712281"/>
    </source>
</evidence>
<dbReference type="Proteomes" id="UP000712281">
    <property type="component" value="Unassembled WGS sequence"/>
</dbReference>
<dbReference type="EC" id="2.3.1.225" evidence="8"/>
<dbReference type="AlphaFoldDB" id="A0A8S9GGA3"/>
<evidence type="ECO:0000259" key="9">
    <source>
        <dbReference type="Pfam" id="PF01529"/>
    </source>
</evidence>
<proteinExistence type="inferred from homology"/>
<dbReference type="GO" id="GO:0019706">
    <property type="term" value="F:protein-cysteine S-palmitoyltransferase activity"/>
    <property type="evidence" value="ECO:0007669"/>
    <property type="project" value="UniProtKB-EC"/>
</dbReference>
<feature type="transmembrane region" description="Helical" evidence="8">
    <location>
        <begin position="12"/>
        <end position="32"/>
    </location>
</feature>
<sequence>MAWNVFKYCTALRALGSIMILVVIGIIGFTYYALVVANYGPSLFLGGFDSLLALLVLALFNFLLIMLLWSYFSVVVTDPGGVPPGWRPELDIEKSDGNQEYSSLTVGDSSSHIVRYCRKCNQYKPPRSHHCSVCGRCILKMDHHCVWVVNCVGAKNYKSFLLFLFYTFLETTVVAISLFPVFLVFFTDGDSDVTVSPGSLAATFVAFVLNITFALSVLGFLIMHIMLVIRNTTTIEAYEKHTAPNSPYNLGRKQNFEQVFGKDKLYWFVPLYTEDDMKRMPALRGLDFTSRSVFGRIYLPKPCDIESDYFRTRRISYGSVTKLEGIQVKRLFIWVDVDEIKVDLPSTDSIYFKVGFINKKLGIDQFKTVHSCGVSGSCGSSWKSFFPGKDDFFDLIRS</sequence>
<keyword evidence="5 8" id="KW-1133">Transmembrane helix</keyword>
<dbReference type="InterPro" id="IPR036758">
    <property type="entry name" value="At5g01610-like"/>
</dbReference>
<evidence type="ECO:0000313" key="10">
    <source>
        <dbReference type="EMBL" id="KAF2543417.1"/>
    </source>
</evidence>
<evidence type="ECO:0000256" key="3">
    <source>
        <dbReference type="ARBA" id="ARBA00022679"/>
    </source>
</evidence>
<dbReference type="Gene3D" id="2.30.240.10">
    <property type="entry name" value="At5g01610-like"/>
    <property type="match status" value="1"/>
</dbReference>
<dbReference type="InterPro" id="IPR001594">
    <property type="entry name" value="Palmitoyltrfase_DHHC"/>
</dbReference>